<keyword evidence="3" id="KW-1185">Reference proteome</keyword>
<evidence type="ECO:0000259" key="1">
    <source>
        <dbReference type="Pfam" id="PF15919"/>
    </source>
</evidence>
<dbReference type="InterPro" id="IPR051404">
    <property type="entry name" value="TA_system_antitoxin"/>
</dbReference>
<dbReference type="InterPro" id="IPR035069">
    <property type="entry name" value="TTHA1013/TTHA0281-like"/>
</dbReference>
<accession>A0A5E4Z217</accession>
<dbReference type="InterPro" id="IPR031807">
    <property type="entry name" value="HicB-like"/>
</dbReference>
<dbReference type="PANTHER" id="PTHR34504:SF2">
    <property type="entry name" value="UPF0150 PROTEIN SSL0259"/>
    <property type="match status" value="1"/>
</dbReference>
<evidence type="ECO:0000313" key="3">
    <source>
        <dbReference type="Proteomes" id="UP000383971"/>
    </source>
</evidence>
<reference evidence="2 3" key="1">
    <citation type="submission" date="2019-08" db="EMBL/GenBank/DDBJ databases">
        <authorList>
            <person name="Peeters C."/>
        </authorList>
    </citation>
    <scope>NUCLEOTIDE SEQUENCE [LARGE SCALE GENOMIC DNA]</scope>
    <source>
        <strain evidence="2 3">LMG 31111</strain>
    </source>
</reference>
<sequence length="134" mass="14635">MEFPIAIHKDDGSVYGVTVPDIPGCYSYGETIDEAVRNAKEAITSHIETLIEQGNEVSFACSAIEDLAVKEEFAGAIWALADVDITKLDSKPERINVSLPRFVLSKIDAYVDKRHETRSGFLARVALAALAHEA</sequence>
<feature type="domain" description="HicB-like antitoxin of toxin-antitoxin system" evidence="1">
    <location>
        <begin position="3"/>
        <end position="126"/>
    </location>
</feature>
<name>A0A5E4Z217_9BURK</name>
<proteinExistence type="predicted"/>
<dbReference type="AlphaFoldDB" id="A0A5E4Z217"/>
<dbReference type="Proteomes" id="UP000383971">
    <property type="component" value="Unassembled WGS sequence"/>
</dbReference>
<dbReference type="Pfam" id="PF15919">
    <property type="entry name" value="HicB_lk_antitox"/>
    <property type="match status" value="1"/>
</dbReference>
<dbReference type="Gene3D" id="3.30.160.250">
    <property type="match status" value="1"/>
</dbReference>
<dbReference type="SUPFAM" id="SSF143100">
    <property type="entry name" value="TTHA1013/TTHA0281-like"/>
    <property type="match status" value="1"/>
</dbReference>
<dbReference type="PANTHER" id="PTHR34504">
    <property type="entry name" value="ANTITOXIN HICB"/>
    <property type="match status" value="1"/>
</dbReference>
<gene>
    <name evidence="2" type="ORF">PCO31111_05018</name>
</gene>
<dbReference type="EMBL" id="CABPSE010000029">
    <property type="protein sequence ID" value="VVE55146.1"/>
    <property type="molecule type" value="Genomic_DNA"/>
</dbReference>
<protein>
    <submittedName>
        <fullName evidence="2">HicB family protein</fullName>
    </submittedName>
</protein>
<evidence type="ECO:0000313" key="2">
    <source>
        <dbReference type="EMBL" id="VVE55146.1"/>
    </source>
</evidence>
<organism evidence="2 3">
    <name type="scientific">Pandoraea communis</name>
    <dbReference type="NCBI Taxonomy" id="2508297"/>
    <lineage>
        <taxon>Bacteria</taxon>
        <taxon>Pseudomonadati</taxon>
        <taxon>Pseudomonadota</taxon>
        <taxon>Betaproteobacteria</taxon>
        <taxon>Burkholderiales</taxon>
        <taxon>Burkholderiaceae</taxon>
        <taxon>Pandoraea</taxon>
    </lineage>
</organism>
<dbReference type="RefSeq" id="WP_150587235.1">
    <property type="nucleotide sequence ID" value="NZ_CABPSE010000029.1"/>
</dbReference>